<gene>
    <name evidence="1" type="ORF">CLV97_111105</name>
</gene>
<dbReference type="EMBL" id="PVNE01000011">
    <property type="protein sequence ID" value="PRX40756.1"/>
    <property type="molecule type" value="Genomic_DNA"/>
</dbReference>
<sequence>MIISYIIPTENKSLCLTRHLPVPISPSRACLSCMVRPYEVGITGPAREKMWGRLVIAARHMINTKEEDHNQE</sequence>
<comment type="caution">
    <text evidence="1">The sequence shown here is derived from an EMBL/GenBank/DDBJ whole genome shotgun (WGS) entry which is preliminary data.</text>
</comment>
<accession>A0A2T0LF50</accession>
<evidence type="ECO:0000313" key="1">
    <source>
        <dbReference type="EMBL" id="PRX40756.1"/>
    </source>
</evidence>
<name>A0A2T0LF50_9BACL</name>
<reference evidence="1 2" key="1">
    <citation type="submission" date="2018-03" db="EMBL/GenBank/DDBJ databases">
        <title>Genomic Encyclopedia of Archaeal and Bacterial Type Strains, Phase II (KMG-II): from individual species to whole genera.</title>
        <authorList>
            <person name="Goeker M."/>
        </authorList>
    </citation>
    <scope>NUCLEOTIDE SEQUENCE [LARGE SCALE GENOMIC DNA]</scope>
    <source>
        <strain evidence="1 2">DSM 44946</strain>
    </source>
</reference>
<organism evidence="1 2">
    <name type="scientific">Planifilum fimeticola</name>
    <dbReference type="NCBI Taxonomy" id="201975"/>
    <lineage>
        <taxon>Bacteria</taxon>
        <taxon>Bacillati</taxon>
        <taxon>Bacillota</taxon>
        <taxon>Bacilli</taxon>
        <taxon>Bacillales</taxon>
        <taxon>Thermoactinomycetaceae</taxon>
        <taxon>Planifilum</taxon>
    </lineage>
</organism>
<proteinExistence type="predicted"/>
<dbReference type="AlphaFoldDB" id="A0A2T0LF50"/>
<dbReference type="Proteomes" id="UP000237797">
    <property type="component" value="Unassembled WGS sequence"/>
</dbReference>
<evidence type="ECO:0000313" key="2">
    <source>
        <dbReference type="Proteomes" id="UP000237797"/>
    </source>
</evidence>
<protein>
    <submittedName>
        <fullName evidence="1">Uncharacterized protein</fullName>
    </submittedName>
</protein>
<keyword evidence="2" id="KW-1185">Reference proteome</keyword>